<evidence type="ECO:0000256" key="3">
    <source>
        <dbReference type="SAM" id="MobiDB-lite"/>
    </source>
</evidence>
<dbReference type="Gene3D" id="2.150.10.10">
    <property type="entry name" value="Serralysin-like metalloprotease, C-terminal"/>
    <property type="match status" value="5"/>
</dbReference>
<dbReference type="EMBL" id="QGDJ01000001">
    <property type="protein sequence ID" value="PWJ22346.1"/>
    <property type="molecule type" value="Genomic_DNA"/>
</dbReference>
<evidence type="ECO:0000313" key="6">
    <source>
        <dbReference type="Proteomes" id="UP000245839"/>
    </source>
</evidence>
<evidence type="ECO:0000313" key="4">
    <source>
        <dbReference type="EMBL" id="PWJ22346.1"/>
    </source>
</evidence>
<dbReference type="InterPro" id="IPR001343">
    <property type="entry name" value="Hemolysn_Ca-bd"/>
</dbReference>
<reference evidence="4 6" key="2">
    <citation type="submission" date="2018-03" db="EMBL/GenBank/DDBJ databases">
        <title>Genomic Encyclopedia of Archaeal and Bacterial Type Strains, Phase II (KMG-II): from individual species to whole genera.</title>
        <authorList>
            <person name="Goeker M."/>
        </authorList>
    </citation>
    <scope>NUCLEOTIDE SEQUENCE [LARGE SCALE GENOMIC DNA]</scope>
    <source>
        <strain evidence="4 6">DSM 25227</strain>
    </source>
</reference>
<dbReference type="PROSITE" id="PS00330">
    <property type="entry name" value="HEMOLYSIN_CALCIUM"/>
    <property type="match status" value="2"/>
</dbReference>
<accession>A0A2Y9A2H4</accession>
<dbReference type="PRINTS" id="PR00313">
    <property type="entry name" value="CABNDNGRPT"/>
</dbReference>
<dbReference type="PANTHER" id="PTHR38340:SF1">
    <property type="entry name" value="S-LAYER PROTEIN"/>
    <property type="match status" value="1"/>
</dbReference>
<sequence length="900" mass="95409">MERITEDLVAVFQGLTGASNTKLFGITPDGGVIELFEPSSIISGGDQRLGSMGLTGQSLRVVDDDLYFQTFVTIYGASTGNFAQGFLTDINRLNGDGTFELLHSFSNAGSVSNPPSITTEFDGAYVTAIGVNSGQLGVSPSDIWRIEPEGGATELSALTRYGAFVTGDMDVLGDTLFYAADERSPFNTGFNRDVELWRRGPDGTNDFVYVPPAGHSVYDVVTFGERVFFSVAADSNYSPSSLYTITEAGDPQEIDLSALEDTQWGFFPNLDRAGDRLFFYDTYDTLLELNTDGTFETLLRRTSGGTRDVQNVWDVEIWNGAAHALVTPLGGSSNALWRFDETGAYSDVTPDGLVDIEREMRVVGDTLYFEADVLVDDGFGGEEVEPDALFSLTPDGTLTQLTGREGLVPAIRGVGPVVAFDLAPPPGPTPEDDDLSGSEGAQTIDLLAGNDRYAAFGGNDTVLGNAGRDRIDGGEGDDSLEGQDGNDLLIDGPGNDTVRGGAGNDTIRNEGGSDLFDGGAGRDLLVTDVTEIPSEGFVLLADLKEGRHGRRDSDIGQDQLVAIEDFRTIGSWNAEIVGSDAANLLVADAGSDTLSGNGGNDTIHGGAGNDTLNGGAGQDLMIGGQGSDYYVVDDARDRVIENHGWEGRDTVVSSVDFLTGRAQVEEIVLTGTARIAVGNPLDQRIEGNAVDNVLNGERGNDTLIGGEGNDRYLVRAPGDNVVERAGEGTDAVFATRSYKLDAHVENLFLLPVRRPDGSGVDGVNGIGNAADNVIVGNPFNNLIGGREGEDTLRGDGGADRFLFDRAPGRGNVDRVVDFDATEGDRLLFAQNAFGGIRKGGLAEALFREGNRALDSNDRFLWEEGTGRLFFDGNGDAAGGQRLVAIFDSGTSLEASDIFLV</sequence>
<dbReference type="RefSeq" id="WP_109562911.1">
    <property type="nucleotide sequence ID" value="NZ_QGDJ01000001.1"/>
</dbReference>
<keyword evidence="2" id="KW-0964">Secreted</keyword>
<dbReference type="Proteomes" id="UP000251571">
    <property type="component" value="Unassembled WGS sequence"/>
</dbReference>
<dbReference type="InterPro" id="IPR050557">
    <property type="entry name" value="RTX_toxin/Mannuronan_C5-epim"/>
</dbReference>
<dbReference type="SUPFAM" id="SSF51120">
    <property type="entry name" value="beta-Roll"/>
    <property type="match status" value="2"/>
</dbReference>
<dbReference type="InterPro" id="IPR011049">
    <property type="entry name" value="Serralysin-like_metalloprot_C"/>
</dbReference>
<dbReference type="InterPro" id="IPR018511">
    <property type="entry name" value="Hemolysin-typ_Ca-bd_CS"/>
</dbReference>
<protein>
    <submittedName>
        <fullName evidence="4">Ca2+-binding RTX toxin-like protein</fullName>
    </submittedName>
    <submittedName>
        <fullName evidence="5">Ca2+-binding protein, RTX toxin-related</fullName>
    </submittedName>
</protein>
<dbReference type="GO" id="GO:0005509">
    <property type="term" value="F:calcium ion binding"/>
    <property type="evidence" value="ECO:0007669"/>
    <property type="project" value="InterPro"/>
</dbReference>
<reference evidence="5 7" key="1">
    <citation type="submission" date="2016-10" db="EMBL/GenBank/DDBJ databases">
        <authorList>
            <person name="Cai Z."/>
        </authorList>
    </citation>
    <scope>NUCLEOTIDE SEQUENCE [LARGE SCALE GENOMIC DNA]</scope>
    <source>
        <strain evidence="5 7">DSM 25227</strain>
    </source>
</reference>
<dbReference type="EMBL" id="UETC01000001">
    <property type="protein sequence ID" value="SSA38624.1"/>
    <property type="molecule type" value="Genomic_DNA"/>
</dbReference>
<comment type="subcellular location">
    <subcellularLocation>
        <location evidence="1">Secreted</location>
    </subcellularLocation>
</comment>
<feature type="region of interest" description="Disordered" evidence="3">
    <location>
        <begin position="467"/>
        <end position="496"/>
    </location>
</feature>
<keyword evidence="6" id="KW-1185">Reference proteome</keyword>
<evidence type="ECO:0000313" key="5">
    <source>
        <dbReference type="EMBL" id="SSA38624.1"/>
    </source>
</evidence>
<dbReference type="PANTHER" id="PTHR38340">
    <property type="entry name" value="S-LAYER PROTEIN"/>
    <property type="match status" value="1"/>
</dbReference>
<proteinExistence type="predicted"/>
<name>A0A2Y9A2H4_9RHOB</name>
<organism evidence="5 7">
    <name type="scientific">Jannaschia seohaensis</name>
    <dbReference type="NCBI Taxonomy" id="475081"/>
    <lineage>
        <taxon>Bacteria</taxon>
        <taxon>Pseudomonadati</taxon>
        <taxon>Pseudomonadota</taxon>
        <taxon>Alphaproteobacteria</taxon>
        <taxon>Rhodobacterales</taxon>
        <taxon>Roseobacteraceae</taxon>
        <taxon>Jannaschia</taxon>
    </lineage>
</organism>
<gene>
    <name evidence="4" type="ORF">BCF38_101757</name>
    <name evidence="5" type="ORF">SAMN05421539_101757</name>
</gene>
<dbReference type="AlphaFoldDB" id="A0A2Y9A2H4"/>
<evidence type="ECO:0000313" key="7">
    <source>
        <dbReference type="Proteomes" id="UP000251571"/>
    </source>
</evidence>
<dbReference type="GO" id="GO:0005576">
    <property type="term" value="C:extracellular region"/>
    <property type="evidence" value="ECO:0007669"/>
    <property type="project" value="UniProtKB-SubCell"/>
</dbReference>
<dbReference type="Pfam" id="PF00353">
    <property type="entry name" value="HemolysinCabind"/>
    <property type="match status" value="5"/>
</dbReference>
<evidence type="ECO:0000256" key="2">
    <source>
        <dbReference type="ARBA" id="ARBA00022525"/>
    </source>
</evidence>
<dbReference type="Proteomes" id="UP000245839">
    <property type="component" value="Unassembled WGS sequence"/>
</dbReference>
<dbReference type="OrthoDB" id="9342475at2"/>
<evidence type="ECO:0000256" key="1">
    <source>
        <dbReference type="ARBA" id="ARBA00004613"/>
    </source>
</evidence>